<evidence type="ECO:0000259" key="6">
    <source>
        <dbReference type="Pfam" id="PF07980"/>
    </source>
</evidence>
<dbReference type="InterPro" id="IPR012944">
    <property type="entry name" value="SusD_RagB_dom"/>
</dbReference>
<feature type="domain" description="RagB/SusD" evidence="6">
    <location>
        <begin position="353"/>
        <end position="517"/>
    </location>
</feature>
<dbReference type="GO" id="GO:0009279">
    <property type="term" value="C:cell outer membrane"/>
    <property type="evidence" value="ECO:0007669"/>
    <property type="project" value="UniProtKB-SubCell"/>
</dbReference>
<keyword evidence="5" id="KW-0998">Cell outer membrane</keyword>
<sequence length="520" mass="57648">MKRIIINIGLLTSLLIINTSCRDAIDIIQEGELNIDNGMTTINDMDMFLQGSVYNSLNNSNQISFTSQFTDEVGIGPSNSNISSAGTHQFYIETSNAFASSIWQNDYLVINRVNRLLEGAKKITPATTEVGKYNSILGEARAARALAYLDLFSYFSPNMKDPNALGVIIVNGIPTLNDKPQRSNNSEVYKAIEDDLNFAEQNINQNASNYLYFTINAINAIRARYYTYKGDYTNAKIYAQKVISQSGLTLTPATPAPAGTAGSTAWWTSLNAYGSSNPYVKMLQDGARGEVIFGFSRPLTGSSENIATLYTTNTSTYTGSVIWDMGRNLYNILANSPGDIRRYAYLDVSSKIDPNYLTSVDYKTSDGLVIKKYPGKYTGALQLKNDIKVIRLSEMYLILAECAASNNDFPGVAINLKAIRDARNYQGPTTLPTYSNSTQAWQDILKERRVELAFEGHRYIDLRRLGKTAGVSIDRSIVDDMSKTLPITLSIDDYRFTLPIPRDELQGNPTIQQNTGYANQ</sequence>
<evidence type="ECO:0000259" key="7">
    <source>
        <dbReference type="Pfam" id="PF14322"/>
    </source>
</evidence>
<accession>A0A7T7ZWQ1</accession>
<keyword evidence="4" id="KW-0472">Membrane</keyword>
<organism evidence="8 9">
    <name type="scientific">Elizabethkingia bruuniana</name>
    <dbReference type="NCBI Taxonomy" id="1756149"/>
    <lineage>
        <taxon>Bacteria</taxon>
        <taxon>Pseudomonadati</taxon>
        <taxon>Bacteroidota</taxon>
        <taxon>Flavobacteriia</taxon>
        <taxon>Flavobacteriales</taxon>
        <taxon>Weeksellaceae</taxon>
        <taxon>Elizabethkingia</taxon>
    </lineage>
</organism>
<evidence type="ECO:0000256" key="2">
    <source>
        <dbReference type="ARBA" id="ARBA00006275"/>
    </source>
</evidence>
<evidence type="ECO:0000256" key="4">
    <source>
        <dbReference type="ARBA" id="ARBA00023136"/>
    </source>
</evidence>
<dbReference type="AlphaFoldDB" id="A0A7T7ZWQ1"/>
<dbReference type="Gene3D" id="1.25.40.390">
    <property type="match status" value="1"/>
</dbReference>
<evidence type="ECO:0000256" key="3">
    <source>
        <dbReference type="ARBA" id="ARBA00022729"/>
    </source>
</evidence>
<proteinExistence type="inferred from homology"/>
<evidence type="ECO:0000256" key="5">
    <source>
        <dbReference type="ARBA" id="ARBA00023237"/>
    </source>
</evidence>
<dbReference type="RefSeq" id="WP_034871440.1">
    <property type="nucleotide sequence ID" value="NZ_CBCSDR010000005.1"/>
</dbReference>
<keyword evidence="3" id="KW-0732">Signal</keyword>
<dbReference type="Pfam" id="PF07980">
    <property type="entry name" value="SusD_RagB"/>
    <property type="match status" value="1"/>
</dbReference>
<dbReference type="Proteomes" id="UP000595426">
    <property type="component" value="Chromosome"/>
</dbReference>
<protein>
    <submittedName>
        <fullName evidence="8">RagB/SusD family nutrient uptake outer membrane protein</fullName>
    </submittedName>
</protein>
<evidence type="ECO:0000256" key="1">
    <source>
        <dbReference type="ARBA" id="ARBA00004442"/>
    </source>
</evidence>
<dbReference type="EMBL" id="CP067018">
    <property type="protein sequence ID" value="QQN57309.1"/>
    <property type="molecule type" value="Genomic_DNA"/>
</dbReference>
<dbReference type="SUPFAM" id="SSF48452">
    <property type="entry name" value="TPR-like"/>
    <property type="match status" value="1"/>
</dbReference>
<dbReference type="InterPro" id="IPR011990">
    <property type="entry name" value="TPR-like_helical_dom_sf"/>
</dbReference>
<evidence type="ECO:0000313" key="8">
    <source>
        <dbReference type="EMBL" id="QQN57309.1"/>
    </source>
</evidence>
<dbReference type="Pfam" id="PF14322">
    <property type="entry name" value="SusD-like_3"/>
    <property type="match status" value="1"/>
</dbReference>
<comment type="similarity">
    <text evidence="2">Belongs to the SusD family.</text>
</comment>
<evidence type="ECO:0000313" key="9">
    <source>
        <dbReference type="Proteomes" id="UP000595426"/>
    </source>
</evidence>
<dbReference type="KEGG" id="egm:AYC65_02175"/>
<feature type="domain" description="SusD-like N-terminal" evidence="7">
    <location>
        <begin position="53"/>
        <end position="226"/>
    </location>
</feature>
<dbReference type="OrthoDB" id="630434at2"/>
<dbReference type="GeneID" id="93131691"/>
<reference evidence="8 9" key="1">
    <citation type="submission" date="2020-12" db="EMBL/GenBank/DDBJ databases">
        <title>FDA dAtabase for Regulatory Grade micrObial Sequences (FDA-ARGOS): Supporting development and validation of Infectious Disease Dx tests.</title>
        <authorList>
            <person name="Kerrigan L."/>
            <person name="Long C."/>
            <person name="Tallon L."/>
            <person name="Sadzewicz L."/>
            <person name="Zhao X."/>
            <person name="Boylan J."/>
            <person name="Ott S."/>
            <person name="Bowen H."/>
            <person name="Vavikolanu K."/>
            <person name="Mehta A."/>
            <person name="Aluvathingal J."/>
            <person name="Nadendla S."/>
            <person name="Yan Y."/>
            <person name="Sichtig H."/>
        </authorList>
    </citation>
    <scope>NUCLEOTIDE SEQUENCE [LARGE SCALE GENOMIC DNA]</scope>
    <source>
        <strain evidence="8 9">FDAARGOS_1031</strain>
    </source>
</reference>
<dbReference type="Gene3D" id="1.25.40.900">
    <property type="match status" value="1"/>
</dbReference>
<dbReference type="Gene3D" id="2.20.20.130">
    <property type="match status" value="1"/>
</dbReference>
<name>A0A7T7ZWQ1_9FLAO</name>
<gene>
    <name evidence="8" type="ORF">I6H88_12715</name>
</gene>
<dbReference type="InterPro" id="IPR033985">
    <property type="entry name" value="SusD-like_N"/>
</dbReference>
<keyword evidence="9" id="KW-1185">Reference proteome</keyword>
<comment type="subcellular location">
    <subcellularLocation>
        <location evidence="1">Cell outer membrane</location>
    </subcellularLocation>
</comment>